<keyword evidence="2" id="KW-1185">Reference proteome</keyword>
<accession>A0A1G4B2J2</accession>
<dbReference type="AlphaFoldDB" id="A0A1G4B2J2"/>
<proteinExistence type="predicted"/>
<dbReference type="GeneID" id="34562305"/>
<evidence type="ECO:0000313" key="1">
    <source>
        <dbReference type="EMBL" id="OHE95576.1"/>
    </source>
</evidence>
<evidence type="ECO:0000313" key="2">
    <source>
        <dbReference type="Proteomes" id="UP000176998"/>
    </source>
</evidence>
<gene>
    <name evidence="1" type="ORF">CORC01_09166</name>
</gene>
<dbReference type="EMBL" id="MJBS01000081">
    <property type="protein sequence ID" value="OHE95576.1"/>
    <property type="molecule type" value="Genomic_DNA"/>
</dbReference>
<reference evidence="1 2" key="1">
    <citation type="submission" date="2016-09" db="EMBL/GenBank/DDBJ databases">
        <authorList>
            <person name="Capua I."/>
            <person name="De Benedictis P."/>
            <person name="Joannis T."/>
            <person name="Lombin L.H."/>
            <person name="Cattoli G."/>
        </authorList>
    </citation>
    <scope>NUCLEOTIDE SEQUENCE [LARGE SCALE GENOMIC DNA]</scope>
    <source>
        <strain evidence="1 2">IMI 309357</strain>
    </source>
</reference>
<organism evidence="1 2">
    <name type="scientific">Colletotrichum orchidophilum</name>
    <dbReference type="NCBI Taxonomy" id="1209926"/>
    <lineage>
        <taxon>Eukaryota</taxon>
        <taxon>Fungi</taxon>
        <taxon>Dikarya</taxon>
        <taxon>Ascomycota</taxon>
        <taxon>Pezizomycotina</taxon>
        <taxon>Sordariomycetes</taxon>
        <taxon>Hypocreomycetidae</taxon>
        <taxon>Glomerellales</taxon>
        <taxon>Glomerellaceae</taxon>
        <taxon>Colletotrichum</taxon>
    </lineage>
</organism>
<name>A0A1G4B2J2_9PEZI</name>
<sequence>KDLKTLLYSTSFYSWLQQLGDSLPAFFSGISKRQSANLLSISAAKKSVGTTKLPTYSLFGPTQICKNKSNFNLDCFRSPAAPSTIFLFRET</sequence>
<dbReference type="Proteomes" id="UP000176998">
    <property type="component" value="Unassembled WGS sequence"/>
</dbReference>
<dbReference type="RefSeq" id="XP_022472737.1">
    <property type="nucleotide sequence ID" value="XM_022620795.1"/>
</dbReference>
<feature type="non-terminal residue" evidence="1">
    <location>
        <position position="1"/>
    </location>
</feature>
<protein>
    <submittedName>
        <fullName evidence="1">Uncharacterized protein</fullName>
    </submittedName>
</protein>
<comment type="caution">
    <text evidence="1">The sequence shown here is derived from an EMBL/GenBank/DDBJ whole genome shotgun (WGS) entry which is preliminary data.</text>
</comment>